<dbReference type="Gene3D" id="3.40.50.300">
    <property type="entry name" value="P-loop containing nucleotide triphosphate hydrolases"/>
    <property type="match status" value="2"/>
</dbReference>
<dbReference type="Pfam" id="PF00271">
    <property type="entry name" value="Helicase_C"/>
    <property type="match status" value="1"/>
</dbReference>
<dbReference type="InterPro" id="IPR027417">
    <property type="entry name" value="P-loop_NTPase"/>
</dbReference>
<reference evidence="3 4" key="1">
    <citation type="submission" date="2018-09" db="EMBL/GenBank/DDBJ databases">
        <title>The draft genome of Acinetobacter spp. strains.</title>
        <authorList>
            <person name="Qin J."/>
            <person name="Feng Y."/>
            <person name="Zong Z."/>
        </authorList>
    </citation>
    <scope>NUCLEOTIDE SEQUENCE [LARGE SCALE GENOMIC DNA]</scope>
    <source>
        <strain evidence="3 4">WCHAc060012</strain>
    </source>
</reference>
<dbReference type="OrthoDB" id="9804086at2"/>
<comment type="caution">
    <text evidence="3">The sequence shown here is derived from an EMBL/GenBank/DDBJ whole genome shotgun (WGS) entry which is preliminary data.</text>
</comment>
<evidence type="ECO:0000259" key="1">
    <source>
        <dbReference type="PROSITE" id="PS51192"/>
    </source>
</evidence>
<dbReference type="EMBL" id="RAXV01000019">
    <property type="protein sequence ID" value="RKG30962.1"/>
    <property type="molecule type" value="Genomic_DNA"/>
</dbReference>
<accession>A0A3A8E7F0</accession>
<sequence length="663" mass="75879">MLTPRPHQIEAIQANIEAFKTQTRIKNIMACGTGKTFVFIKTIEELIELSPPDDMQNIIIFAPTIMLVQQIAKTTISHFGRTNFDYAIICSKKKAGELDDISVNEVATNLKIKVLSSQKGVSKAIEFSIVKRKIIFCTYKSSFLLAGKSLDFAVFDESHRTAGELDKPYSFALHDENVLIKKRLFVTATEKVAYRQTSHNVDRIGMNNPKYYGETVYSLPFKTAIDSHLIADYKVLITVVQHSDIAHLLSEESDVLEIANRFALEKAYMDFGISKIITFHSSIERAKNFSTLMNENSPIFSSFHVSGEQDADERQENLQKFIQANHSIVTNARCLTEGIDSPIIDAVAFLDARSSTIEIVQAVGRTQRIAKDKKFGYVILPLYVDNYSQALESNFSDNSSFKNIIDILGVLRNEDDDLRAGLSRSRERNPESLVFDNIVVGSNNLNIDVDQLFNSISVEVATDYDTHFSEMLGLLDDYVKKYGHGYIPENFSERKLSNWASSQRQAHRYKKLPKYREELLLEHEFVFSFFDYEWIEVFNLYQKTDSPLISKASKDENFKKLALWEGRQRKAFRENKLNAFKISKLKSIGFVFEVAVKGWDDSYYEIKDLVNELGSVKAITKKDYPLQYQWINKNKRLLQKEELPKSRAQKISNLLKIDDIALT</sequence>
<dbReference type="Proteomes" id="UP000282388">
    <property type="component" value="Unassembled WGS sequence"/>
</dbReference>
<dbReference type="GO" id="GO:0003677">
    <property type="term" value="F:DNA binding"/>
    <property type="evidence" value="ECO:0007669"/>
    <property type="project" value="InterPro"/>
</dbReference>
<evidence type="ECO:0000313" key="3">
    <source>
        <dbReference type="EMBL" id="RKG30962.1"/>
    </source>
</evidence>
<dbReference type="InterPro" id="IPR005114">
    <property type="entry name" value="Helicase_assoc"/>
</dbReference>
<dbReference type="GO" id="GO:0005829">
    <property type="term" value="C:cytosol"/>
    <property type="evidence" value="ECO:0007669"/>
    <property type="project" value="TreeGrafter"/>
</dbReference>
<dbReference type="Pfam" id="PF04851">
    <property type="entry name" value="ResIII"/>
    <property type="match status" value="1"/>
</dbReference>
<dbReference type="PROSITE" id="PS51192">
    <property type="entry name" value="HELICASE_ATP_BIND_1"/>
    <property type="match status" value="1"/>
</dbReference>
<dbReference type="GO" id="GO:0005524">
    <property type="term" value="F:ATP binding"/>
    <property type="evidence" value="ECO:0007669"/>
    <property type="project" value="InterPro"/>
</dbReference>
<dbReference type="PANTHER" id="PTHR47396:SF1">
    <property type="entry name" value="ATP-DEPENDENT HELICASE IRC3-RELATED"/>
    <property type="match status" value="1"/>
</dbReference>
<gene>
    <name evidence="3" type="ORF">D7V32_09915</name>
</gene>
<protein>
    <submittedName>
        <fullName evidence="3">DEAD/DEAH box helicase</fullName>
    </submittedName>
</protein>
<keyword evidence="3" id="KW-0347">Helicase</keyword>
<feature type="domain" description="Helicase ATP-binding" evidence="1">
    <location>
        <begin position="16"/>
        <end position="208"/>
    </location>
</feature>
<keyword evidence="3" id="KW-0547">Nucleotide-binding</keyword>
<dbReference type="SMART" id="SM00487">
    <property type="entry name" value="DEXDc"/>
    <property type="match status" value="1"/>
</dbReference>
<dbReference type="PROSITE" id="PS51194">
    <property type="entry name" value="HELICASE_CTER"/>
    <property type="match status" value="1"/>
</dbReference>
<dbReference type="RefSeq" id="WP_120402722.1">
    <property type="nucleotide sequence ID" value="NZ_RAXV01000019.1"/>
</dbReference>
<dbReference type="PANTHER" id="PTHR47396">
    <property type="entry name" value="TYPE I RESTRICTION ENZYME ECOKI R PROTEIN"/>
    <property type="match status" value="1"/>
</dbReference>
<dbReference type="GO" id="GO:0016787">
    <property type="term" value="F:hydrolase activity"/>
    <property type="evidence" value="ECO:0007669"/>
    <property type="project" value="InterPro"/>
</dbReference>
<dbReference type="InterPro" id="IPR001650">
    <property type="entry name" value="Helicase_C-like"/>
</dbReference>
<dbReference type="Gene3D" id="6.10.140.530">
    <property type="match status" value="1"/>
</dbReference>
<keyword evidence="4" id="KW-1185">Reference proteome</keyword>
<feature type="domain" description="Helicase C-terminal" evidence="2">
    <location>
        <begin position="263"/>
        <end position="423"/>
    </location>
</feature>
<evidence type="ECO:0000259" key="2">
    <source>
        <dbReference type="PROSITE" id="PS51194"/>
    </source>
</evidence>
<dbReference type="Pfam" id="PF03457">
    <property type="entry name" value="HA"/>
    <property type="match status" value="1"/>
</dbReference>
<name>A0A3A8E7F0_9GAMM</name>
<dbReference type="SMART" id="SM00490">
    <property type="entry name" value="HELICc"/>
    <property type="match status" value="1"/>
</dbReference>
<organism evidence="3 4">
    <name type="scientific">Acinetobacter tianfuensis</name>
    <dbReference type="NCBI Taxonomy" id="2419603"/>
    <lineage>
        <taxon>Bacteria</taxon>
        <taxon>Pseudomonadati</taxon>
        <taxon>Pseudomonadota</taxon>
        <taxon>Gammaproteobacteria</taxon>
        <taxon>Moraxellales</taxon>
        <taxon>Moraxellaceae</taxon>
        <taxon>Acinetobacter</taxon>
    </lineage>
</organism>
<dbReference type="InterPro" id="IPR014001">
    <property type="entry name" value="Helicase_ATP-bd"/>
</dbReference>
<dbReference type="InterPro" id="IPR006935">
    <property type="entry name" value="Helicase/UvrB_N"/>
</dbReference>
<keyword evidence="3" id="KW-0378">Hydrolase</keyword>
<dbReference type="InterPro" id="IPR050742">
    <property type="entry name" value="Helicase_Restrict-Modif_Enz"/>
</dbReference>
<dbReference type="AlphaFoldDB" id="A0A3A8E7F0"/>
<keyword evidence="3" id="KW-0067">ATP-binding</keyword>
<proteinExistence type="predicted"/>
<evidence type="ECO:0000313" key="4">
    <source>
        <dbReference type="Proteomes" id="UP000282388"/>
    </source>
</evidence>
<dbReference type="SUPFAM" id="SSF52540">
    <property type="entry name" value="P-loop containing nucleoside triphosphate hydrolases"/>
    <property type="match status" value="1"/>
</dbReference>
<dbReference type="GO" id="GO:0004386">
    <property type="term" value="F:helicase activity"/>
    <property type="evidence" value="ECO:0007669"/>
    <property type="project" value="UniProtKB-KW"/>
</dbReference>